<dbReference type="Proteomes" id="UP001145087">
    <property type="component" value="Unassembled WGS sequence"/>
</dbReference>
<dbReference type="InterPro" id="IPR041613">
    <property type="entry name" value="Pept_S41_N"/>
</dbReference>
<dbReference type="SMART" id="SM00228">
    <property type="entry name" value="PDZ"/>
    <property type="match status" value="1"/>
</dbReference>
<name>A0A9X3FAE9_9BACT</name>
<dbReference type="PROSITE" id="PS50106">
    <property type="entry name" value="PDZ"/>
    <property type="match status" value="1"/>
</dbReference>
<evidence type="ECO:0000259" key="1">
    <source>
        <dbReference type="PROSITE" id="PS50106"/>
    </source>
</evidence>
<dbReference type="RefSeq" id="WP_343335693.1">
    <property type="nucleotide sequence ID" value="NZ_JAPOHD010000068.1"/>
</dbReference>
<dbReference type="GO" id="GO:0030288">
    <property type="term" value="C:outer membrane-bounded periplasmic space"/>
    <property type="evidence" value="ECO:0007669"/>
    <property type="project" value="TreeGrafter"/>
</dbReference>
<dbReference type="GO" id="GO:0006508">
    <property type="term" value="P:proteolysis"/>
    <property type="evidence" value="ECO:0007669"/>
    <property type="project" value="InterPro"/>
</dbReference>
<dbReference type="GO" id="GO:0004175">
    <property type="term" value="F:endopeptidase activity"/>
    <property type="evidence" value="ECO:0007669"/>
    <property type="project" value="TreeGrafter"/>
</dbReference>
<dbReference type="AlphaFoldDB" id="A0A9X3FAE9"/>
<dbReference type="InterPro" id="IPR001478">
    <property type="entry name" value="PDZ"/>
</dbReference>
<evidence type="ECO:0000313" key="3">
    <source>
        <dbReference type="Proteomes" id="UP001145087"/>
    </source>
</evidence>
<protein>
    <submittedName>
        <fullName evidence="2">S41 family peptidase</fullName>
    </submittedName>
</protein>
<dbReference type="GO" id="GO:0008236">
    <property type="term" value="F:serine-type peptidase activity"/>
    <property type="evidence" value="ECO:0007669"/>
    <property type="project" value="InterPro"/>
</dbReference>
<comment type="caution">
    <text evidence="2">The sequence shown here is derived from an EMBL/GenBank/DDBJ whole genome shotgun (WGS) entry which is preliminary data.</text>
</comment>
<reference evidence="2" key="1">
    <citation type="submission" date="2022-11" db="EMBL/GenBank/DDBJ databases">
        <title>Marilongibacter aestuarii gen. nov., sp. nov., isolated from tidal flat sediment.</title>
        <authorList>
            <person name="Jiayan W."/>
        </authorList>
    </citation>
    <scope>NUCLEOTIDE SEQUENCE</scope>
    <source>
        <strain evidence="2">Z1-6</strain>
    </source>
</reference>
<dbReference type="Pfam" id="PF03572">
    <property type="entry name" value="Peptidase_S41"/>
    <property type="match status" value="1"/>
</dbReference>
<dbReference type="GO" id="GO:0007165">
    <property type="term" value="P:signal transduction"/>
    <property type="evidence" value="ECO:0007669"/>
    <property type="project" value="TreeGrafter"/>
</dbReference>
<dbReference type="Pfam" id="PF18294">
    <property type="entry name" value="Pept_S41_N"/>
    <property type="match status" value="1"/>
</dbReference>
<dbReference type="EMBL" id="JAPOHD010000068">
    <property type="protein sequence ID" value="MCY1723370.1"/>
    <property type="molecule type" value="Genomic_DNA"/>
</dbReference>
<dbReference type="Gene3D" id="3.90.226.10">
    <property type="entry name" value="2-enoyl-CoA Hydratase, Chain A, domain 1"/>
    <property type="match status" value="1"/>
</dbReference>
<sequence length="473" mass="53362">MRDRIKLSFLMVIVIALSFGCQKDDSSGTEASEYTKKVNLFIKDVMDDVYLWYNKMPNINYKYELNSFDYFDKLLYTDDKWSFITDDVEALENSFEGIEKTYGYSLAFGRFIDTQDIFAIVEFVYPETPASAAGIKRGDIIVEMNGASITDNNYTDLLYSESISITLGILENEAIRADTSINLAAAQLNLNPVLFSNVVEHEGHKIGYMFYAQFIDNYNTSIDAALQNMINEQITDLVIDLRYNPGGVIWAAQHLCSAVAPLDVVNTNSILVKYFWNDKYQKEWVDNQIMHNLEVYFDKTAPVKLGLDHIHILTGSGTASASELTITGLSPYMDVTTVGDTTFGKYTGSTTFKPEEIYKSAGESYYGEISNWGIQPIILRYANSAGVTDFKGGFVPTIEAEDDLWNTLPLGTKEEPLFKAAIEDISGSPVIAMKSGRRQTTKIPYKLFDRGFSKFDRNKRELLIDNIDFNTLK</sequence>
<dbReference type="InterPro" id="IPR036034">
    <property type="entry name" value="PDZ_sf"/>
</dbReference>
<feature type="domain" description="PDZ" evidence="1">
    <location>
        <begin position="88"/>
        <end position="173"/>
    </location>
</feature>
<keyword evidence="3" id="KW-1185">Reference proteome</keyword>
<dbReference type="SUPFAM" id="SSF50156">
    <property type="entry name" value="PDZ domain-like"/>
    <property type="match status" value="1"/>
</dbReference>
<dbReference type="PANTHER" id="PTHR32060:SF30">
    <property type="entry name" value="CARBOXY-TERMINAL PROCESSING PROTEASE CTPA"/>
    <property type="match status" value="1"/>
</dbReference>
<dbReference type="SUPFAM" id="SSF52096">
    <property type="entry name" value="ClpP/crotonase"/>
    <property type="match status" value="1"/>
</dbReference>
<dbReference type="InterPro" id="IPR005151">
    <property type="entry name" value="Tail-specific_protease"/>
</dbReference>
<proteinExistence type="predicted"/>
<accession>A0A9X3FAE9</accession>
<dbReference type="Pfam" id="PF00595">
    <property type="entry name" value="PDZ"/>
    <property type="match status" value="1"/>
</dbReference>
<dbReference type="PANTHER" id="PTHR32060">
    <property type="entry name" value="TAIL-SPECIFIC PROTEASE"/>
    <property type="match status" value="1"/>
</dbReference>
<gene>
    <name evidence="2" type="ORF">OU798_23670</name>
</gene>
<dbReference type="PROSITE" id="PS51257">
    <property type="entry name" value="PROKAR_LIPOPROTEIN"/>
    <property type="match status" value="1"/>
</dbReference>
<dbReference type="InterPro" id="IPR029045">
    <property type="entry name" value="ClpP/crotonase-like_dom_sf"/>
</dbReference>
<dbReference type="Gene3D" id="2.30.42.10">
    <property type="match status" value="1"/>
</dbReference>
<organism evidence="2 3">
    <name type="scientific">Draconibacterium aestuarii</name>
    <dbReference type="NCBI Taxonomy" id="2998507"/>
    <lineage>
        <taxon>Bacteria</taxon>
        <taxon>Pseudomonadati</taxon>
        <taxon>Bacteroidota</taxon>
        <taxon>Bacteroidia</taxon>
        <taxon>Marinilabiliales</taxon>
        <taxon>Prolixibacteraceae</taxon>
        <taxon>Draconibacterium</taxon>
    </lineage>
</organism>
<dbReference type="Gene3D" id="3.30.750.170">
    <property type="match status" value="1"/>
</dbReference>
<evidence type="ECO:0000313" key="2">
    <source>
        <dbReference type="EMBL" id="MCY1723370.1"/>
    </source>
</evidence>
<dbReference type="CDD" id="cd07561">
    <property type="entry name" value="Peptidase_S41_CPP_like"/>
    <property type="match status" value="1"/>
</dbReference>